<evidence type="ECO:0000256" key="1">
    <source>
        <dbReference type="SAM" id="MobiDB-lite"/>
    </source>
</evidence>
<keyword evidence="3" id="KW-1185">Reference proteome</keyword>
<dbReference type="EMBL" id="KZ852082">
    <property type="protein sequence ID" value="RDH27910.1"/>
    <property type="molecule type" value="Genomic_DNA"/>
</dbReference>
<feature type="compositionally biased region" description="Polar residues" evidence="1">
    <location>
        <begin position="253"/>
        <end position="262"/>
    </location>
</feature>
<name>A0A3F3PLV6_9EURO</name>
<dbReference type="GeneID" id="38140830"/>
<accession>A0A3F3PLV6</accession>
<dbReference type="AlphaFoldDB" id="A0A3F3PLV6"/>
<feature type="region of interest" description="Disordered" evidence="1">
    <location>
        <begin position="250"/>
        <end position="269"/>
    </location>
</feature>
<evidence type="ECO:0000313" key="3">
    <source>
        <dbReference type="Proteomes" id="UP000253729"/>
    </source>
</evidence>
<dbReference type="Proteomes" id="UP000253729">
    <property type="component" value="Unassembled WGS sequence"/>
</dbReference>
<organism evidence="2 3">
    <name type="scientific">Aspergillus welwitschiae</name>
    <dbReference type="NCBI Taxonomy" id="1341132"/>
    <lineage>
        <taxon>Eukaryota</taxon>
        <taxon>Fungi</taxon>
        <taxon>Dikarya</taxon>
        <taxon>Ascomycota</taxon>
        <taxon>Pezizomycotina</taxon>
        <taxon>Eurotiomycetes</taxon>
        <taxon>Eurotiomycetidae</taxon>
        <taxon>Eurotiales</taxon>
        <taxon>Aspergillaceae</taxon>
        <taxon>Aspergillus</taxon>
        <taxon>Aspergillus subgen. Circumdati</taxon>
    </lineage>
</organism>
<protein>
    <submittedName>
        <fullName evidence="2">Uncharacterized protein</fullName>
    </submittedName>
</protein>
<gene>
    <name evidence="2" type="ORF">BDQ94DRAFT_175220</name>
</gene>
<dbReference type="RefSeq" id="XP_026620932.1">
    <property type="nucleotide sequence ID" value="XM_026772474.1"/>
</dbReference>
<reference evidence="2 3" key="1">
    <citation type="submission" date="2018-07" db="EMBL/GenBank/DDBJ databases">
        <title>The genomes of Aspergillus section Nigri reveals drivers in fungal speciation.</title>
        <authorList>
            <consortium name="DOE Joint Genome Institute"/>
            <person name="Vesth T.C."/>
            <person name="Nybo J."/>
            <person name="Theobald S."/>
            <person name="Brandl J."/>
            <person name="Frisvad J.C."/>
            <person name="Nielsen K.F."/>
            <person name="Lyhne E.K."/>
            <person name="Kogle M.E."/>
            <person name="Kuo A."/>
            <person name="Riley R."/>
            <person name="Clum A."/>
            <person name="Nolan M."/>
            <person name="Lipzen A."/>
            <person name="Salamov A."/>
            <person name="Henrissat B."/>
            <person name="Wiebenga A."/>
            <person name="De vries R.P."/>
            <person name="Grigoriev I.V."/>
            <person name="Mortensen U.H."/>
            <person name="Andersen M.R."/>
            <person name="Baker S.E."/>
        </authorList>
    </citation>
    <scope>NUCLEOTIDE SEQUENCE [LARGE SCALE GENOMIC DNA]</scope>
    <source>
        <strain evidence="2 3">CBS 139.54b</strain>
    </source>
</reference>
<feature type="region of interest" description="Disordered" evidence="1">
    <location>
        <begin position="98"/>
        <end position="134"/>
    </location>
</feature>
<evidence type="ECO:0000313" key="2">
    <source>
        <dbReference type="EMBL" id="RDH27910.1"/>
    </source>
</evidence>
<sequence length="412" mass="45288">MLFARPFALSFALSFARSFARSFAVSLATYMLGSLQCCCQLLPYLLRVFTLPSASLCLTIDVPKSKYYPSSISRAIPLSRQLSPLGQIASTKLKKMMSRSMTDREEGEESTPLTEVTEGSTPGPSADSMSSSFKLPDSTTLAMSEIYPPRTYRGFDECRKSILALYGRLKERDVNQVLSYKHVGRSVFVDLEKNRAKLGAAVRFTYFKDIETLLIKIPLAPHETAHLSIAGDTRTILTNMGVEPAERVPMGATTYTTNPPSESSKEGDSALKNKILRPNDGDWPHCVIECGLSESLPHLRMAVDWWIGNSGGDVNLVLLLNISRARKTITIEKYIPFARQGPRTRAQTAGTVHVRRCVSTIVINMKANPPSVHGPPLILEFEKIVGRPAVGQEHDVVFGYAALLTIGATVFG</sequence>
<proteinExistence type="predicted"/>
<feature type="compositionally biased region" description="Polar residues" evidence="1">
    <location>
        <begin position="111"/>
        <end position="134"/>
    </location>
</feature>